<feature type="region of interest" description="Disordered" evidence="1">
    <location>
        <begin position="446"/>
        <end position="477"/>
    </location>
</feature>
<proteinExistence type="predicted"/>
<dbReference type="RefSeq" id="YP_010677507.1">
    <property type="nucleotide sequence ID" value="NC_071022.1"/>
</dbReference>
<dbReference type="EMBL" id="OL455900">
    <property type="protein sequence ID" value="UJQ87142.1"/>
    <property type="molecule type" value="Genomic_DNA"/>
</dbReference>
<dbReference type="Proteomes" id="UP001200142">
    <property type="component" value="Segment"/>
</dbReference>
<dbReference type="Pfam" id="PF05133">
    <property type="entry name" value="SPP1_portal"/>
    <property type="match status" value="1"/>
</dbReference>
<dbReference type="GeneID" id="77953887"/>
<gene>
    <name evidence="2" type="primary">3</name>
    <name evidence="2" type="ORF">SEA_BAILEYBLU_3</name>
</gene>
<evidence type="ECO:0000256" key="1">
    <source>
        <dbReference type="SAM" id="MobiDB-lite"/>
    </source>
</evidence>
<keyword evidence="3" id="KW-1185">Reference proteome</keyword>
<dbReference type="KEGG" id="vg:77953887"/>
<organism evidence="2 3">
    <name type="scientific">Arthrobacter phage BaileyBlu</name>
    <dbReference type="NCBI Taxonomy" id="2910754"/>
    <lineage>
        <taxon>Viruses</taxon>
        <taxon>Duplodnaviria</taxon>
        <taxon>Heunggongvirae</taxon>
        <taxon>Uroviricota</taxon>
        <taxon>Caudoviricetes</taxon>
        <taxon>Casidaviridae</taxon>
        <taxon>Baileybluvirus</taxon>
        <taxon>Baileybluvirus baileyblu</taxon>
    </lineage>
</organism>
<name>A0AA49BPR5_9CAUD</name>
<reference evidence="2" key="1">
    <citation type="submission" date="2021-11" db="EMBL/GenBank/DDBJ databases">
        <authorList>
            <person name="Sydney V."/>
            <person name="Hansen K."/>
            <person name="Christner J."/>
            <person name="Deckinger K."/>
            <person name="Miller H."/>
            <person name="Baileys A."/>
            <person name="Berdar T."/>
            <person name="Fuhrer G."/>
            <person name="Everett M."/>
            <person name="Evans I."/>
            <person name="Harbison A."/>
            <person name="Jacks D."/>
            <person name="Philbrick A."/>
            <person name="Learn C."/>
            <person name="Swerdlow S.J."/>
            <person name="Klyczek K."/>
            <person name="Garlena R.A."/>
            <person name="Russell D.A."/>
            <person name="Jacobs-Sera D."/>
            <person name="Hatfull G.F."/>
        </authorList>
    </citation>
    <scope>NUCLEOTIDE SEQUENCE</scope>
</reference>
<evidence type="ECO:0000313" key="3">
    <source>
        <dbReference type="Proteomes" id="UP001200142"/>
    </source>
</evidence>
<sequence>MIPLEIPGLTMTENAIFGKLLNQIADKLTRNLIRQRYYDSKQAIRQLGIAVPPQLSLLETVTGWPAKAVDILDRRISFDSLVASGESDPFGVDQIFAENEIEFQASQIHTAALKYGATFLPVVPGDVGAGDPAIRIVPRSALEMTALYDRSRRRLRAALSINRDDSGQLVEFLFVLPDRWVTGWKVGHLWQTRTIPHGLGVVPVGVAAYRPDLDRPFGKSKITRSIMSLTDQGVRTMLRTEIAAEFFSVPQRYVLGANEDAFVDRDGNPRAGWEVTIGNILALSRDEDTLTGDGMPSVGQFPQMSMQPHTEHLRSIASAFAGEANIPVGSLGIVHDNPASDAAMQTAYLDLVQDAERCHTTFGAGYVKAAQYAVMLRDGLDYVPDELRDMRARFRNASTPTKAAQTQAVVEQVREGILPADSEVTLEELGYSKVTIQRIKSDRRRAQATDRLSALREAVSASRAPQGGTGAPAAEEA</sequence>
<evidence type="ECO:0000313" key="2">
    <source>
        <dbReference type="EMBL" id="UJQ87142.1"/>
    </source>
</evidence>
<accession>A0AA49BPR5</accession>
<dbReference type="InterPro" id="IPR021145">
    <property type="entry name" value="Portal_protein_SPP1_Gp6-like"/>
</dbReference>
<protein>
    <submittedName>
        <fullName evidence="2">Portal protein</fullName>
    </submittedName>
</protein>